<organism evidence="2">
    <name type="scientific">Zea mays</name>
    <name type="common">Maize</name>
    <dbReference type="NCBI Taxonomy" id="4577"/>
    <lineage>
        <taxon>Eukaryota</taxon>
        <taxon>Viridiplantae</taxon>
        <taxon>Streptophyta</taxon>
        <taxon>Embryophyta</taxon>
        <taxon>Tracheophyta</taxon>
        <taxon>Spermatophyta</taxon>
        <taxon>Magnoliopsida</taxon>
        <taxon>Liliopsida</taxon>
        <taxon>Poales</taxon>
        <taxon>Poaceae</taxon>
        <taxon>PACMAD clade</taxon>
        <taxon>Panicoideae</taxon>
        <taxon>Andropogonodae</taxon>
        <taxon>Andropogoneae</taxon>
        <taxon>Tripsacinae</taxon>
        <taxon>Zea</taxon>
    </lineage>
</organism>
<feature type="region of interest" description="Disordered" evidence="1">
    <location>
        <begin position="325"/>
        <end position="353"/>
    </location>
</feature>
<feature type="region of interest" description="Disordered" evidence="1">
    <location>
        <begin position="360"/>
        <end position="379"/>
    </location>
</feature>
<evidence type="ECO:0000313" key="2">
    <source>
        <dbReference type="EMBL" id="PWZ41921.1"/>
    </source>
</evidence>
<evidence type="ECO:0000256" key="1">
    <source>
        <dbReference type="SAM" id="MobiDB-lite"/>
    </source>
</evidence>
<feature type="compositionally biased region" description="Basic and acidic residues" evidence="1">
    <location>
        <begin position="1060"/>
        <end position="1073"/>
    </location>
</feature>
<name>A0A3L6G526_MAIZE</name>
<dbReference type="ExpressionAtlas" id="A0A3L6G526">
    <property type="expression patterns" value="baseline and differential"/>
</dbReference>
<feature type="region of interest" description="Disordered" evidence="1">
    <location>
        <begin position="1015"/>
        <end position="1085"/>
    </location>
</feature>
<sequence>METDDKRHGGKEAAALSGGHLCHVCGYQYPNPHPSAKLRRSHRKHCGKALPAAAEAEASEEVEEGAVGVGVCVVGEREDGGGHRNRNRIAAGRTLLGREGGRQREVANGEGEASHGFACQVDSSVEDKVVAAEHYSPTCTGAQIIATELSANYLINCSSSENGFLEDTGAQIDASELSENGLFDCTNNSIEIVNEGSGTELLIACTSGSQNVLGCPAEREDSFDEYQDASPFLRQSDSEDGAAPSSVFSAEMNNLNAISADLSADSKVGCNLAEGALRLAEHEVNLKLGGPYEQAANVDYTDMVDSKFDEAFVNIAMEENIDVINPEPMDMDDTDYGEDDKKSEDNGSSKQNFGSLTLEQHKQHAVSTGNGATGSNIGKKVTDQGVQTLLGSQPSVVDTQIVSGKDTSWALAPGSPNVSTLSADLNMADVGILSPEVLALAAVSEANNSAKLLRSKRRAATSMKDSVARATKLKAARNLDSAFAEGTNCDSPLFFPSHASIVENLASLGFGFNNDSSSVVKFIDFLSTTVKPSSKADKQNLVEKAIDFEESEMYGEQELEKEPRLVILEPESESTCSRNVEGFMEDRMHVLHTMPEASPRLLLVGSDNVQLETITNPGTNAMSIGSDLNVVCTDNTVTDCSMELPRQNWSVEDVPDDSQPVENSSKKTLSCPIAGFQDDLPVTKMDDTPVTNVDDVEFTFAERPQTDTLEEFFSIQKTNGFTKEEVCNKHIVPEIRTEDQFSTSQKHDTLLMDQASSVKNPFNLDDDRNDDLFELPTKSCLLEVQNAVESVDSTSLMVDQPTVSNQTRTAEVQQCHNSNGRILSASNASENGEVVGPEDIPVSSSSELVSKTWLSDHGLQENGQAINNTANDTYTANVEENKLIEGAAAGMNDVQQTDYVEEQTQASDTKELGAVQNIENLEENKQTEDTDARETNARFNANDVEHKTQTAKEMAAAESTCSVEEKQPLNIMVGQDGGNTKLNEEIASTGAQLNPGRVRVPLKVLLAEASMENQVKRPSTKARVMSFRRRVTKDSSLSMKPGSPKSGSDDHNWSSPAKLSRKDVDESSEEKKQSWMPFICCHSAR</sequence>
<protein>
    <recommendedName>
        <fullName evidence="3">FK506-binding protein 2-1</fullName>
    </recommendedName>
</protein>
<accession>A0A3L6G526</accession>
<gene>
    <name evidence="2" type="ORF">Zm00014a_028469</name>
</gene>
<reference evidence="2" key="1">
    <citation type="journal article" date="2018" name="Nat. Genet.">
        <title>Extensive intraspecific gene order and gene structural variations between Mo17 and other maize genomes.</title>
        <authorList>
            <person name="Sun S."/>
            <person name="Zhou Y."/>
            <person name="Chen J."/>
            <person name="Shi J."/>
            <person name="Zhao H."/>
            <person name="Zhao H."/>
            <person name="Song W."/>
            <person name="Zhang M."/>
            <person name="Cui Y."/>
            <person name="Dong X."/>
            <person name="Liu H."/>
            <person name="Ma X."/>
            <person name="Jiao Y."/>
            <person name="Wang B."/>
            <person name="Wei X."/>
            <person name="Stein J.C."/>
            <person name="Glaubitz J.C."/>
            <person name="Lu F."/>
            <person name="Yu G."/>
            <person name="Liang C."/>
            <person name="Fengler K."/>
            <person name="Li B."/>
            <person name="Rafalski A."/>
            <person name="Schnable P.S."/>
            <person name="Ware D.H."/>
            <person name="Buckler E.S."/>
            <person name="Lai J."/>
        </authorList>
    </citation>
    <scope>NUCLEOTIDE SEQUENCE [LARGE SCALE GENOMIC DNA]</scope>
    <source>
        <tissue evidence="2">Seedling</tissue>
    </source>
</reference>
<dbReference type="EMBL" id="NCVQ01000003">
    <property type="protein sequence ID" value="PWZ41921.1"/>
    <property type="molecule type" value="Genomic_DNA"/>
</dbReference>
<comment type="caution">
    <text evidence="2">The sequence shown here is derived from an EMBL/GenBank/DDBJ whole genome shotgun (WGS) entry which is preliminary data.</text>
</comment>
<dbReference type="Proteomes" id="UP000251960">
    <property type="component" value="Chromosome 2"/>
</dbReference>
<evidence type="ECO:0008006" key="3">
    <source>
        <dbReference type="Google" id="ProtNLM"/>
    </source>
</evidence>
<feature type="compositionally biased region" description="Acidic residues" evidence="1">
    <location>
        <begin position="329"/>
        <end position="338"/>
    </location>
</feature>
<dbReference type="PANTHER" id="PTHR35746:SF4">
    <property type="entry name" value="FK506-BINDING PROTEIN 2-1"/>
    <property type="match status" value="1"/>
</dbReference>
<proteinExistence type="predicted"/>
<dbReference type="PANTHER" id="PTHR35746">
    <property type="entry name" value="PENTATRICOPEPTIDE REPEAT (PPR) SUPERFAMILY PROTEIN"/>
    <property type="match status" value="1"/>
</dbReference>
<dbReference type="AlphaFoldDB" id="A0A3L6G526"/>
<feature type="compositionally biased region" description="Polar residues" evidence="1">
    <location>
        <begin position="365"/>
        <end position="376"/>
    </location>
</feature>